<protein>
    <recommendedName>
        <fullName evidence="1">HTH luxR-type domain-containing protein</fullName>
    </recommendedName>
</protein>
<dbReference type="GO" id="GO:0003677">
    <property type="term" value="F:DNA binding"/>
    <property type="evidence" value="ECO:0007669"/>
    <property type="project" value="InterPro"/>
</dbReference>
<organism evidence="2 3">
    <name type="scientific">Actinorhabdospora filicis</name>
    <dbReference type="NCBI Taxonomy" id="1785913"/>
    <lineage>
        <taxon>Bacteria</taxon>
        <taxon>Bacillati</taxon>
        <taxon>Actinomycetota</taxon>
        <taxon>Actinomycetes</taxon>
        <taxon>Micromonosporales</taxon>
        <taxon>Micromonosporaceae</taxon>
        <taxon>Actinorhabdospora</taxon>
    </lineage>
</organism>
<reference evidence="2" key="1">
    <citation type="submission" date="2023-03" db="EMBL/GenBank/DDBJ databases">
        <title>Actinorhabdospora filicis NBRC 111898.</title>
        <authorList>
            <person name="Ichikawa N."/>
            <person name="Sato H."/>
            <person name="Tonouchi N."/>
        </authorList>
    </citation>
    <scope>NUCLEOTIDE SEQUENCE</scope>
    <source>
        <strain evidence="2">NBRC 111898</strain>
    </source>
</reference>
<name>A0A9W6W229_9ACTN</name>
<comment type="caution">
    <text evidence="2">The sequence shown here is derived from an EMBL/GenBank/DDBJ whole genome shotgun (WGS) entry which is preliminary data.</text>
</comment>
<keyword evidence="3" id="KW-1185">Reference proteome</keyword>
<dbReference type="InterPro" id="IPR036388">
    <property type="entry name" value="WH-like_DNA-bd_sf"/>
</dbReference>
<dbReference type="InterPro" id="IPR016032">
    <property type="entry name" value="Sig_transdc_resp-reg_C-effctor"/>
</dbReference>
<dbReference type="SMART" id="SM00421">
    <property type="entry name" value="HTH_LUXR"/>
    <property type="match status" value="1"/>
</dbReference>
<dbReference type="EMBL" id="BSTX01000001">
    <property type="protein sequence ID" value="GLZ76552.1"/>
    <property type="molecule type" value="Genomic_DNA"/>
</dbReference>
<accession>A0A9W6W229</accession>
<dbReference type="Gene3D" id="1.10.10.10">
    <property type="entry name" value="Winged helix-like DNA-binding domain superfamily/Winged helix DNA-binding domain"/>
    <property type="match status" value="1"/>
</dbReference>
<evidence type="ECO:0000313" key="3">
    <source>
        <dbReference type="Proteomes" id="UP001165079"/>
    </source>
</evidence>
<dbReference type="InterPro" id="IPR000792">
    <property type="entry name" value="Tscrpt_reg_LuxR_C"/>
</dbReference>
<evidence type="ECO:0000259" key="1">
    <source>
        <dbReference type="SMART" id="SM00421"/>
    </source>
</evidence>
<evidence type="ECO:0000313" key="2">
    <source>
        <dbReference type="EMBL" id="GLZ76552.1"/>
    </source>
</evidence>
<dbReference type="GO" id="GO:0006355">
    <property type="term" value="P:regulation of DNA-templated transcription"/>
    <property type="evidence" value="ECO:0007669"/>
    <property type="project" value="InterPro"/>
</dbReference>
<feature type="domain" description="HTH luxR-type" evidence="1">
    <location>
        <begin position="20"/>
        <end position="77"/>
    </location>
</feature>
<gene>
    <name evidence="2" type="ORF">Afil01_13590</name>
</gene>
<dbReference type="RefSeq" id="WP_285661727.1">
    <property type="nucleotide sequence ID" value="NZ_BSTX01000001.1"/>
</dbReference>
<sequence length="100" mass="11234">MLEDEIFYHRVAARARAAFGVPVSARQVKIADLLHRGYDDVRVARELGVGRRTVQRDVAAIAAMLGARSRFELAFRLGELWHHMRTAGKGPHAFGRRPAE</sequence>
<dbReference type="SUPFAM" id="SSF46894">
    <property type="entry name" value="C-terminal effector domain of the bipartite response regulators"/>
    <property type="match status" value="1"/>
</dbReference>
<proteinExistence type="predicted"/>
<dbReference type="Proteomes" id="UP001165079">
    <property type="component" value="Unassembled WGS sequence"/>
</dbReference>
<dbReference type="AlphaFoldDB" id="A0A9W6W229"/>